<feature type="domain" description="Phasin" evidence="1">
    <location>
        <begin position="56"/>
        <end position="150"/>
    </location>
</feature>
<dbReference type="RefSeq" id="WP_320499761.1">
    <property type="nucleotide sequence ID" value="NZ_JAXCLX010000001.1"/>
</dbReference>
<reference evidence="2 3" key="1">
    <citation type="journal article" date="2013" name="Antonie Van Leeuwenhoek">
        <title>Dongia rigui sp. nov., isolated from freshwater of a large wetland in Korea.</title>
        <authorList>
            <person name="Baik K.S."/>
            <person name="Hwang Y.M."/>
            <person name="Choi J.S."/>
            <person name="Kwon J."/>
            <person name="Seong C.N."/>
        </authorList>
    </citation>
    <scope>NUCLEOTIDE SEQUENCE [LARGE SCALE GENOMIC DNA]</scope>
    <source>
        <strain evidence="2 3">04SU4-P</strain>
    </source>
</reference>
<protein>
    <submittedName>
        <fullName evidence="2">TIGR01841 family phasin</fullName>
    </submittedName>
</protein>
<accession>A0ABU5DVL2</accession>
<dbReference type="EMBL" id="JAXCLX010000001">
    <property type="protein sequence ID" value="MDY0871330.1"/>
    <property type="molecule type" value="Genomic_DNA"/>
</dbReference>
<dbReference type="Pfam" id="PF09361">
    <property type="entry name" value="Phasin_2"/>
    <property type="match status" value="1"/>
</dbReference>
<organism evidence="2 3">
    <name type="scientific">Dongia rigui</name>
    <dbReference type="NCBI Taxonomy" id="940149"/>
    <lineage>
        <taxon>Bacteria</taxon>
        <taxon>Pseudomonadati</taxon>
        <taxon>Pseudomonadota</taxon>
        <taxon>Alphaproteobacteria</taxon>
        <taxon>Rhodospirillales</taxon>
        <taxon>Dongiaceae</taxon>
        <taxon>Dongia</taxon>
    </lineage>
</organism>
<proteinExistence type="predicted"/>
<evidence type="ECO:0000313" key="3">
    <source>
        <dbReference type="Proteomes" id="UP001271769"/>
    </source>
</evidence>
<name>A0ABU5DVL2_9PROT</name>
<dbReference type="InterPro" id="IPR018968">
    <property type="entry name" value="Phasin"/>
</dbReference>
<keyword evidence="3" id="KW-1185">Reference proteome</keyword>
<evidence type="ECO:0000259" key="1">
    <source>
        <dbReference type="Pfam" id="PF09361"/>
    </source>
</evidence>
<dbReference type="InterPro" id="IPR010127">
    <property type="entry name" value="Phasin_subfam-1"/>
</dbReference>
<dbReference type="Proteomes" id="UP001271769">
    <property type="component" value="Unassembled WGS sequence"/>
</dbReference>
<evidence type="ECO:0000313" key="2">
    <source>
        <dbReference type="EMBL" id="MDY0871330.1"/>
    </source>
</evidence>
<gene>
    <name evidence="2" type="primary">phaP</name>
    <name evidence="2" type="ORF">SMD31_05335</name>
</gene>
<sequence>MAKAQNTFESTPTAAFPDFTKFDFTKIQADFGNWFGDYSKAFTNGKNLFDIDGVVAAQKKNFEVLTAANQAAFEGVKAVAQRQAEIARKAVEEFSKVAKELAAPTSAEEKLVKQAEITKAGFEQAVANLREITDLVQKSGSEVAELIQGRFVAQIDEVKAAIAKTAKK</sequence>
<dbReference type="NCBIfam" id="TIGR01841">
    <property type="entry name" value="phasin"/>
    <property type="match status" value="1"/>
</dbReference>
<comment type="caution">
    <text evidence="2">The sequence shown here is derived from an EMBL/GenBank/DDBJ whole genome shotgun (WGS) entry which is preliminary data.</text>
</comment>